<dbReference type="STRING" id="91928.A0A0D2BE41"/>
<feature type="region of interest" description="Disordered" evidence="5">
    <location>
        <begin position="18"/>
        <end position="53"/>
    </location>
</feature>
<dbReference type="PROSITE" id="PS00463">
    <property type="entry name" value="ZN2_CY6_FUNGAL_1"/>
    <property type="match status" value="1"/>
</dbReference>
<dbReference type="Gene3D" id="4.10.240.10">
    <property type="entry name" value="Zn(2)-C6 fungal-type DNA-binding domain"/>
    <property type="match status" value="1"/>
</dbReference>
<dbReference type="OrthoDB" id="3598904at2759"/>
<dbReference type="PROSITE" id="PS50048">
    <property type="entry name" value="ZN2_CY6_FUNGAL_2"/>
    <property type="match status" value="1"/>
</dbReference>
<dbReference type="PANTHER" id="PTHR37534">
    <property type="entry name" value="TRANSCRIPTIONAL ACTIVATOR PROTEIN UGA3"/>
    <property type="match status" value="1"/>
</dbReference>
<keyword evidence="1" id="KW-0805">Transcription regulation</keyword>
<dbReference type="Pfam" id="PF00172">
    <property type="entry name" value="Zn_clus"/>
    <property type="match status" value="1"/>
</dbReference>
<dbReference type="RefSeq" id="XP_016229875.1">
    <property type="nucleotide sequence ID" value="XM_016386396.1"/>
</dbReference>
<dbReference type="SMART" id="SM00066">
    <property type="entry name" value="GAL4"/>
    <property type="match status" value="1"/>
</dbReference>
<keyword evidence="2" id="KW-0238">DNA-binding</keyword>
<keyword evidence="3" id="KW-0804">Transcription</keyword>
<gene>
    <name evidence="7" type="ORF">PV08_12089</name>
</gene>
<dbReference type="InterPro" id="IPR036864">
    <property type="entry name" value="Zn2-C6_fun-type_DNA-bd_sf"/>
</dbReference>
<dbReference type="CDD" id="cd00067">
    <property type="entry name" value="GAL4"/>
    <property type="match status" value="1"/>
</dbReference>
<evidence type="ECO:0000259" key="6">
    <source>
        <dbReference type="PROSITE" id="PS50048"/>
    </source>
</evidence>
<organism evidence="7 8">
    <name type="scientific">Exophiala spinifera</name>
    <dbReference type="NCBI Taxonomy" id="91928"/>
    <lineage>
        <taxon>Eukaryota</taxon>
        <taxon>Fungi</taxon>
        <taxon>Dikarya</taxon>
        <taxon>Ascomycota</taxon>
        <taxon>Pezizomycotina</taxon>
        <taxon>Eurotiomycetes</taxon>
        <taxon>Chaetothyriomycetidae</taxon>
        <taxon>Chaetothyriales</taxon>
        <taxon>Herpotrichiellaceae</taxon>
        <taxon>Exophiala</taxon>
    </lineage>
</organism>
<dbReference type="SUPFAM" id="SSF57701">
    <property type="entry name" value="Zn2/Cys6 DNA-binding domain"/>
    <property type="match status" value="1"/>
</dbReference>
<evidence type="ECO:0000256" key="4">
    <source>
        <dbReference type="ARBA" id="ARBA00023242"/>
    </source>
</evidence>
<dbReference type="GO" id="GO:0000981">
    <property type="term" value="F:DNA-binding transcription factor activity, RNA polymerase II-specific"/>
    <property type="evidence" value="ECO:0007669"/>
    <property type="project" value="InterPro"/>
</dbReference>
<evidence type="ECO:0000313" key="7">
    <source>
        <dbReference type="EMBL" id="KIW09659.1"/>
    </source>
</evidence>
<evidence type="ECO:0000256" key="3">
    <source>
        <dbReference type="ARBA" id="ARBA00023163"/>
    </source>
</evidence>
<reference evidence="7 8" key="1">
    <citation type="submission" date="2015-01" db="EMBL/GenBank/DDBJ databases">
        <title>The Genome Sequence of Exophiala spinifera CBS89968.</title>
        <authorList>
            <consortium name="The Broad Institute Genomics Platform"/>
            <person name="Cuomo C."/>
            <person name="de Hoog S."/>
            <person name="Gorbushina A."/>
            <person name="Stielow B."/>
            <person name="Teixiera M."/>
            <person name="Abouelleil A."/>
            <person name="Chapman S.B."/>
            <person name="Priest M."/>
            <person name="Young S.K."/>
            <person name="Wortman J."/>
            <person name="Nusbaum C."/>
            <person name="Birren B."/>
        </authorList>
    </citation>
    <scope>NUCLEOTIDE SEQUENCE [LARGE SCALE GENOMIC DNA]</scope>
    <source>
        <strain evidence="7 8">CBS 89968</strain>
    </source>
</reference>
<dbReference type="HOGENOM" id="CLU_758710_0_0_1"/>
<dbReference type="AlphaFoldDB" id="A0A0D2BE41"/>
<dbReference type="InterPro" id="IPR001138">
    <property type="entry name" value="Zn2Cys6_DnaBD"/>
</dbReference>
<dbReference type="VEuPathDB" id="FungiDB:PV08_12089"/>
<feature type="compositionally biased region" description="Low complexity" evidence="5">
    <location>
        <begin position="37"/>
        <end position="50"/>
    </location>
</feature>
<dbReference type="EMBL" id="KN847507">
    <property type="protein sequence ID" value="KIW09659.1"/>
    <property type="molecule type" value="Genomic_DNA"/>
</dbReference>
<feature type="domain" description="Zn(2)-C6 fungal-type" evidence="6">
    <location>
        <begin position="64"/>
        <end position="94"/>
    </location>
</feature>
<keyword evidence="4" id="KW-0539">Nucleus</keyword>
<dbReference type="GO" id="GO:0008270">
    <property type="term" value="F:zinc ion binding"/>
    <property type="evidence" value="ECO:0007669"/>
    <property type="project" value="InterPro"/>
</dbReference>
<sequence>MLIVSQSRFLLTTFLMRDDKRPPPRLPVPAPKDDRSSSASSTGSGQLASTVPLPARFPLRSRTGCWTCRTRKRKCDEQRPKCALCTRQGHTCDYALRLTFRDETTRVQDRIQKITRIENSKLDPNSHARTYNSSGSMSVDDLPHFAAESMADEGREKKVEHFSPDTYVVDNQDGFKTLLEYNDGLAFKREPDVCPPRALMAATHLSLSERDIAVEGIPLARGPEDITSSRFEDITRQTTLSSSKNLHSQLSSLGWNTTGNERSGFELRFDNNVSWIATAYDSRQSSENGADHYETIFNEEITYGLALPSLSPRPNLYNPYQQLYSWQSQQTYLSQSHADAMNDVNIIEDNNFAQHYDQNSANPTV</sequence>
<name>A0A0D2BE41_9EURO</name>
<dbReference type="GO" id="GO:0005634">
    <property type="term" value="C:nucleus"/>
    <property type="evidence" value="ECO:0007669"/>
    <property type="project" value="TreeGrafter"/>
</dbReference>
<evidence type="ECO:0000256" key="1">
    <source>
        <dbReference type="ARBA" id="ARBA00023015"/>
    </source>
</evidence>
<dbReference type="PANTHER" id="PTHR37534:SF7">
    <property type="entry name" value="TRANSCRIPTIONAL ACTIVATOR PROTEIN UGA3"/>
    <property type="match status" value="1"/>
</dbReference>
<accession>A0A0D2BE41</accession>
<dbReference type="GeneID" id="27339172"/>
<protein>
    <recommendedName>
        <fullName evidence="6">Zn(2)-C6 fungal-type domain-containing protein</fullName>
    </recommendedName>
</protein>
<dbReference type="Proteomes" id="UP000053328">
    <property type="component" value="Unassembled WGS sequence"/>
</dbReference>
<evidence type="ECO:0000313" key="8">
    <source>
        <dbReference type="Proteomes" id="UP000053328"/>
    </source>
</evidence>
<dbReference type="GO" id="GO:0000976">
    <property type="term" value="F:transcription cis-regulatory region binding"/>
    <property type="evidence" value="ECO:0007669"/>
    <property type="project" value="TreeGrafter"/>
</dbReference>
<keyword evidence="8" id="KW-1185">Reference proteome</keyword>
<dbReference type="GO" id="GO:0045944">
    <property type="term" value="P:positive regulation of transcription by RNA polymerase II"/>
    <property type="evidence" value="ECO:0007669"/>
    <property type="project" value="TreeGrafter"/>
</dbReference>
<evidence type="ECO:0000256" key="5">
    <source>
        <dbReference type="SAM" id="MobiDB-lite"/>
    </source>
</evidence>
<evidence type="ECO:0000256" key="2">
    <source>
        <dbReference type="ARBA" id="ARBA00023125"/>
    </source>
</evidence>
<proteinExistence type="predicted"/>